<protein>
    <submittedName>
        <fullName evidence="1">Uncharacterized protein</fullName>
    </submittedName>
</protein>
<organism evidence="1 2">
    <name type="scientific">Portunus trituberculatus</name>
    <name type="common">Swimming crab</name>
    <name type="synonym">Neptunus trituberculatus</name>
    <dbReference type="NCBI Taxonomy" id="210409"/>
    <lineage>
        <taxon>Eukaryota</taxon>
        <taxon>Metazoa</taxon>
        <taxon>Ecdysozoa</taxon>
        <taxon>Arthropoda</taxon>
        <taxon>Crustacea</taxon>
        <taxon>Multicrustacea</taxon>
        <taxon>Malacostraca</taxon>
        <taxon>Eumalacostraca</taxon>
        <taxon>Eucarida</taxon>
        <taxon>Decapoda</taxon>
        <taxon>Pleocyemata</taxon>
        <taxon>Brachyura</taxon>
        <taxon>Eubrachyura</taxon>
        <taxon>Portunoidea</taxon>
        <taxon>Portunidae</taxon>
        <taxon>Portuninae</taxon>
        <taxon>Portunus</taxon>
    </lineage>
</organism>
<name>A0A5B7F1C6_PORTR</name>
<dbReference type="AlphaFoldDB" id="A0A5B7F1C6"/>
<dbReference type="Proteomes" id="UP000324222">
    <property type="component" value="Unassembled WGS sequence"/>
</dbReference>
<accession>A0A5B7F1C6</accession>
<gene>
    <name evidence="1" type="ORF">E2C01_032588</name>
</gene>
<dbReference type="EMBL" id="VSRR010004250">
    <property type="protein sequence ID" value="MPC39068.1"/>
    <property type="molecule type" value="Genomic_DNA"/>
</dbReference>
<keyword evidence="2" id="KW-1185">Reference proteome</keyword>
<proteinExistence type="predicted"/>
<sequence length="114" mass="12166">MDGPGHVGAVLGDPVQGRERLVTQQAVVVGIVTLRVGEKKERPTMNITTILRAVELAHVRLVSRLCSTLLMAECTYATNSTSLILWQAVASSSRNRVGMSAGWSGLVMFGNSGK</sequence>
<reference evidence="1 2" key="1">
    <citation type="submission" date="2019-05" db="EMBL/GenBank/DDBJ databases">
        <title>Another draft genome of Portunus trituberculatus and its Hox gene families provides insights of decapod evolution.</title>
        <authorList>
            <person name="Jeong J.-H."/>
            <person name="Song I."/>
            <person name="Kim S."/>
            <person name="Choi T."/>
            <person name="Kim D."/>
            <person name="Ryu S."/>
            <person name="Kim W."/>
        </authorList>
    </citation>
    <scope>NUCLEOTIDE SEQUENCE [LARGE SCALE GENOMIC DNA]</scope>
    <source>
        <tissue evidence="1">Muscle</tissue>
    </source>
</reference>
<comment type="caution">
    <text evidence="1">The sequence shown here is derived from an EMBL/GenBank/DDBJ whole genome shotgun (WGS) entry which is preliminary data.</text>
</comment>
<evidence type="ECO:0000313" key="1">
    <source>
        <dbReference type="EMBL" id="MPC39068.1"/>
    </source>
</evidence>
<evidence type="ECO:0000313" key="2">
    <source>
        <dbReference type="Proteomes" id="UP000324222"/>
    </source>
</evidence>